<proteinExistence type="predicted"/>
<dbReference type="EMBL" id="BAAARV010000032">
    <property type="protein sequence ID" value="GAA2352271.1"/>
    <property type="molecule type" value="Genomic_DNA"/>
</dbReference>
<dbReference type="Proteomes" id="UP001501444">
    <property type="component" value="Unassembled WGS sequence"/>
</dbReference>
<reference evidence="2" key="1">
    <citation type="journal article" date="2019" name="Int. J. Syst. Evol. Microbiol.">
        <title>The Global Catalogue of Microorganisms (GCM) 10K type strain sequencing project: providing services to taxonomists for standard genome sequencing and annotation.</title>
        <authorList>
            <consortium name="The Broad Institute Genomics Platform"/>
            <consortium name="The Broad Institute Genome Sequencing Center for Infectious Disease"/>
            <person name="Wu L."/>
            <person name="Ma J."/>
        </authorList>
    </citation>
    <scope>NUCLEOTIDE SEQUENCE [LARGE SCALE GENOMIC DNA]</scope>
    <source>
        <strain evidence="2">JCM 3272</strain>
    </source>
</reference>
<evidence type="ECO:0000313" key="1">
    <source>
        <dbReference type="EMBL" id="GAA2352271.1"/>
    </source>
</evidence>
<organism evidence="1 2">
    <name type="scientific">Dactylosporangium salmoneum</name>
    <dbReference type="NCBI Taxonomy" id="53361"/>
    <lineage>
        <taxon>Bacteria</taxon>
        <taxon>Bacillati</taxon>
        <taxon>Actinomycetota</taxon>
        <taxon>Actinomycetes</taxon>
        <taxon>Micromonosporales</taxon>
        <taxon>Micromonosporaceae</taxon>
        <taxon>Dactylosporangium</taxon>
    </lineage>
</organism>
<protein>
    <submittedName>
        <fullName evidence="1">Uncharacterized protein</fullName>
    </submittedName>
</protein>
<keyword evidence="2" id="KW-1185">Reference proteome</keyword>
<evidence type="ECO:0000313" key="2">
    <source>
        <dbReference type="Proteomes" id="UP001501444"/>
    </source>
</evidence>
<accession>A0ABP5TGR6</accession>
<dbReference type="RefSeq" id="WP_344614220.1">
    <property type="nucleotide sequence ID" value="NZ_BAAARV010000032.1"/>
</dbReference>
<comment type="caution">
    <text evidence="1">The sequence shown here is derived from an EMBL/GenBank/DDBJ whole genome shotgun (WGS) entry which is preliminary data.</text>
</comment>
<name>A0ABP5TGR6_9ACTN</name>
<sequence length="56" mass="6472">MHRYIDEDRAWLRLECPVCRGWLGVPANVPRGLTAQRVARRIDAFAQRHRACGGLR</sequence>
<gene>
    <name evidence="1" type="ORF">GCM10010170_042860</name>
</gene>